<evidence type="ECO:0000313" key="2">
    <source>
        <dbReference type="Proteomes" id="UP000712281"/>
    </source>
</evidence>
<sequence>MNITTSTTPRIFIPVNHLLQQWRIPASHRLLGFWEVRNVKKGGELMHVDILLLEEKLKSSSKTREKCSATSSSVTASSKCLTNLCFNKELSCDQFTRLLACFPYNIEIRPPLDKSQLLSWKNRLEDDMKMVQFKDNKNQRIS</sequence>
<dbReference type="AlphaFoldDB" id="A0A8S9FQZ9"/>
<comment type="caution">
    <text evidence="1">The sequence shown here is derived from an EMBL/GenBank/DDBJ whole genome shotgun (WGS) entry which is preliminary data.</text>
</comment>
<name>A0A8S9FQZ9_BRACR</name>
<gene>
    <name evidence="1" type="ORF">F2Q68_00021858</name>
</gene>
<accession>A0A8S9FQZ9</accession>
<evidence type="ECO:0000313" key="1">
    <source>
        <dbReference type="EMBL" id="KAF2535514.1"/>
    </source>
</evidence>
<organism evidence="1 2">
    <name type="scientific">Brassica cretica</name>
    <name type="common">Mustard</name>
    <dbReference type="NCBI Taxonomy" id="69181"/>
    <lineage>
        <taxon>Eukaryota</taxon>
        <taxon>Viridiplantae</taxon>
        <taxon>Streptophyta</taxon>
        <taxon>Embryophyta</taxon>
        <taxon>Tracheophyta</taxon>
        <taxon>Spermatophyta</taxon>
        <taxon>Magnoliopsida</taxon>
        <taxon>eudicotyledons</taxon>
        <taxon>Gunneridae</taxon>
        <taxon>Pentapetalae</taxon>
        <taxon>rosids</taxon>
        <taxon>malvids</taxon>
        <taxon>Brassicales</taxon>
        <taxon>Brassicaceae</taxon>
        <taxon>Brassiceae</taxon>
        <taxon>Brassica</taxon>
    </lineage>
</organism>
<dbReference type="Proteomes" id="UP000712281">
    <property type="component" value="Unassembled WGS sequence"/>
</dbReference>
<protein>
    <submittedName>
        <fullName evidence="1">Uncharacterized protein</fullName>
    </submittedName>
</protein>
<dbReference type="EMBL" id="QGKW02002228">
    <property type="protein sequence ID" value="KAF2535514.1"/>
    <property type="molecule type" value="Genomic_DNA"/>
</dbReference>
<proteinExistence type="predicted"/>
<reference evidence="1" key="1">
    <citation type="submission" date="2019-12" db="EMBL/GenBank/DDBJ databases">
        <title>Genome sequencing and annotation of Brassica cretica.</title>
        <authorList>
            <person name="Studholme D.J."/>
            <person name="Sarris P.F."/>
        </authorList>
    </citation>
    <scope>NUCLEOTIDE SEQUENCE</scope>
    <source>
        <strain evidence="1">PFS-001/15</strain>
        <tissue evidence="1">Leaf</tissue>
    </source>
</reference>